<dbReference type="GO" id="GO:0004521">
    <property type="term" value="F:RNA endonuclease activity"/>
    <property type="evidence" value="ECO:0007669"/>
    <property type="project" value="InterPro"/>
</dbReference>
<evidence type="ECO:0000256" key="18">
    <source>
        <dbReference type="ARBA" id="ARBA00023180"/>
    </source>
</evidence>
<gene>
    <name evidence="30" type="ORF">FCM35_KLT20079</name>
</gene>
<sequence>MKLLSAIVYVLFLLFPLLGSFFVAPVELGQGEGENFSPLQASLRELTGNGLKKVKLDVESRVSPLEGLDRSLVSVQQYAGQTAEVRSLIDSDSVSGTVLVVHEDGKFELKDTGSEATLWEISTDNPLLSQSQLYIPTDSEYFLFPGQGSELYVFTRSAGIEKHPLSIEEYVARTPEIRDSTVTIGSKSSTMYTVDADTGEIIYQSTLPVNLSQFGMSMTEDPSLPSQLPSVTATKERNSKFNYITIIRTDYTVSCSDISRTLWNWTTSFFTAYYPNGNRYMLKPPSNTGVTIPIQFKGKELLLAWSFDENVHSTKKLEPLQLDSSRDDNGPMKDSLNALVLGPIYPVNGNKNGLVMRERLFKITDTETDFADFKRLINNSWVGLILLFLAVSGVAYGILCLVNLVWKWLTGEKKKVTTESNARHNGVSKKKKSRKNGVNRDGTGGMPGTTHDRDSSDGEKLLDSKIKEKLLANLQNAESSEGKWVGKLFVSSNEIGRGSNGTVVLEGFYDGRPVAVKRLLHAHHDVALKEIKNLIASDQHPNIVRLYGVEQDADFVYISLERCSCSLADLILFSTGETSGADFGVRFSVSGKGMDKDMVLWRENGLPSHQLLKLMRDMVSGLVHLHELGIIHRDLKPHNVLISTEGVIKAKLSDMGISKRLQEDVSSLSHHATGFGSSGWQAPEQLLHGRQSRSVDLFSLGCILFFCITKGKHPFGDYFERDRNIIKNEFDLFLVDFIPEAVHLFSLLLDPDPVTRPKAIEVLNHPFFWNAELRVSFLRDTSDRIDKANELDLINAMESVASVAFGGKWNEKLDPALIADLGRYRKYNFESVRDLLRVIRNKSGHYRELPSELQESLGSLPEGFDRYFATRFPKLLIEVYKVVCTHCREEDSFSKYFRSSMM</sequence>
<comment type="catalytic activity">
    <reaction evidence="23">
        <text>L-seryl-[protein] + ATP = O-phospho-L-seryl-[protein] + ADP + H(+)</text>
        <dbReference type="Rhea" id="RHEA:17989"/>
        <dbReference type="Rhea" id="RHEA-COMP:9863"/>
        <dbReference type="Rhea" id="RHEA-COMP:11604"/>
        <dbReference type="ChEBI" id="CHEBI:15378"/>
        <dbReference type="ChEBI" id="CHEBI:29999"/>
        <dbReference type="ChEBI" id="CHEBI:30616"/>
        <dbReference type="ChEBI" id="CHEBI:83421"/>
        <dbReference type="ChEBI" id="CHEBI:456216"/>
        <dbReference type="EC" id="2.7.11.1"/>
    </reaction>
</comment>
<keyword evidence="18" id="KW-0325">Glycoprotein</keyword>
<evidence type="ECO:0000256" key="20">
    <source>
        <dbReference type="ARBA" id="ARBA00023230"/>
    </source>
</evidence>
<dbReference type="PROSITE" id="PS50011">
    <property type="entry name" value="PROTEIN_KINASE_DOM"/>
    <property type="match status" value="1"/>
</dbReference>
<evidence type="ECO:0000313" key="31">
    <source>
        <dbReference type="Proteomes" id="UP000623129"/>
    </source>
</evidence>
<feature type="region of interest" description="Disordered" evidence="25">
    <location>
        <begin position="417"/>
        <end position="458"/>
    </location>
</feature>
<accession>A0A833RCG1</accession>
<dbReference type="PROSITE" id="PS00108">
    <property type="entry name" value="PROTEIN_KINASE_ST"/>
    <property type="match status" value="1"/>
</dbReference>
<organism evidence="30 31">
    <name type="scientific">Carex littledalei</name>
    <dbReference type="NCBI Taxonomy" id="544730"/>
    <lineage>
        <taxon>Eukaryota</taxon>
        <taxon>Viridiplantae</taxon>
        <taxon>Streptophyta</taxon>
        <taxon>Embryophyta</taxon>
        <taxon>Tracheophyta</taxon>
        <taxon>Spermatophyta</taxon>
        <taxon>Magnoliopsida</taxon>
        <taxon>Liliopsida</taxon>
        <taxon>Poales</taxon>
        <taxon>Cyperaceae</taxon>
        <taxon>Cyperoideae</taxon>
        <taxon>Cariceae</taxon>
        <taxon>Carex</taxon>
        <taxon>Carex subgen. Euthyceras</taxon>
    </lineage>
</organism>
<evidence type="ECO:0000256" key="14">
    <source>
        <dbReference type="ARBA" id="ARBA00023015"/>
    </source>
</evidence>
<keyword evidence="5" id="KW-0808">Transferase</keyword>
<evidence type="ECO:0000256" key="17">
    <source>
        <dbReference type="ARBA" id="ARBA00023163"/>
    </source>
</evidence>
<reference evidence="30" key="1">
    <citation type="submission" date="2020-01" db="EMBL/GenBank/DDBJ databases">
        <title>Genome sequence of Kobresia littledalei, the first chromosome-level genome in the family Cyperaceae.</title>
        <authorList>
            <person name="Qu G."/>
        </authorList>
    </citation>
    <scope>NUCLEOTIDE SEQUENCE</scope>
    <source>
        <strain evidence="30">C.B.Clarke</strain>
        <tissue evidence="30">Leaf</tissue>
    </source>
</reference>
<feature type="domain" description="KEN" evidence="29">
    <location>
        <begin position="771"/>
        <end position="899"/>
    </location>
</feature>
<dbReference type="GO" id="GO:0036498">
    <property type="term" value="P:IRE1-mediated unfolded protein response"/>
    <property type="evidence" value="ECO:0007669"/>
    <property type="project" value="TreeGrafter"/>
</dbReference>
<dbReference type="FunFam" id="1.10.510.10:FF:000463">
    <property type="entry name" value="Serine/threonine-protein kinase/endoribonuclease IRE1a"/>
    <property type="match status" value="1"/>
</dbReference>
<keyword evidence="12" id="KW-0067">ATP-binding</keyword>
<evidence type="ECO:0000256" key="26">
    <source>
        <dbReference type="SAM" id="Phobius"/>
    </source>
</evidence>
<keyword evidence="15 26" id="KW-0472">Membrane</keyword>
<evidence type="ECO:0000256" key="27">
    <source>
        <dbReference type="SAM" id="SignalP"/>
    </source>
</evidence>
<dbReference type="EMBL" id="SWLB01000008">
    <property type="protein sequence ID" value="KAF3335572.1"/>
    <property type="molecule type" value="Genomic_DNA"/>
</dbReference>
<comment type="subunit">
    <text evidence="24">Homodimer; disulfide-linked. Dimer formation is driven by hydrophobic interactions within the N-terminal luminal domains and stabilized by disulfide bridges.</text>
</comment>
<keyword evidence="16" id="KW-1015">Disulfide bond</keyword>
<dbReference type="CDD" id="cd10422">
    <property type="entry name" value="RNase_Ire1"/>
    <property type="match status" value="1"/>
</dbReference>
<keyword evidence="11" id="KW-0256">Endoplasmic reticulum</keyword>
<evidence type="ECO:0000256" key="24">
    <source>
        <dbReference type="ARBA" id="ARBA00065357"/>
    </source>
</evidence>
<dbReference type="Pfam" id="PF00069">
    <property type="entry name" value="Pkinase"/>
    <property type="match status" value="1"/>
</dbReference>
<dbReference type="GO" id="GO:0016787">
    <property type="term" value="F:hydrolase activity"/>
    <property type="evidence" value="ECO:0007669"/>
    <property type="project" value="UniProtKB-KW"/>
</dbReference>
<evidence type="ECO:0000256" key="11">
    <source>
        <dbReference type="ARBA" id="ARBA00022824"/>
    </source>
</evidence>
<evidence type="ECO:0000256" key="25">
    <source>
        <dbReference type="SAM" id="MobiDB-lite"/>
    </source>
</evidence>
<comment type="catalytic activity">
    <reaction evidence="22">
        <text>L-threonyl-[protein] + ATP = O-phospho-L-threonyl-[protein] + ADP + H(+)</text>
        <dbReference type="Rhea" id="RHEA:46608"/>
        <dbReference type="Rhea" id="RHEA-COMP:11060"/>
        <dbReference type="Rhea" id="RHEA-COMP:11605"/>
        <dbReference type="ChEBI" id="CHEBI:15378"/>
        <dbReference type="ChEBI" id="CHEBI:30013"/>
        <dbReference type="ChEBI" id="CHEBI:30616"/>
        <dbReference type="ChEBI" id="CHEBI:61977"/>
        <dbReference type="ChEBI" id="CHEBI:456216"/>
        <dbReference type="EC" id="2.7.11.1"/>
    </reaction>
</comment>
<evidence type="ECO:0000256" key="10">
    <source>
        <dbReference type="ARBA" id="ARBA00022801"/>
    </source>
</evidence>
<feature type="domain" description="Protein kinase" evidence="28">
    <location>
        <begin position="489"/>
        <end position="768"/>
    </location>
</feature>
<dbReference type="GO" id="GO:0005524">
    <property type="term" value="F:ATP binding"/>
    <property type="evidence" value="ECO:0007669"/>
    <property type="project" value="UniProtKB-KW"/>
</dbReference>
<keyword evidence="6 26" id="KW-0812">Transmembrane</keyword>
<dbReference type="GO" id="GO:0008380">
    <property type="term" value="P:RNA splicing"/>
    <property type="evidence" value="ECO:0007669"/>
    <property type="project" value="UniProtKB-KW"/>
</dbReference>
<comment type="caution">
    <text evidence="30">The sequence shown here is derived from an EMBL/GenBank/DDBJ whole genome shotgun (WGS) entry which is preliminary data.</text>
</comment>
<dbReference type="GO" id="GO:0006397">
    <property type="term" value="P:mRNA processing"/>
    <property type="evidence" value="ECO:0007669"/>
    <property type="project" value="UniProtKB-KW"/>
</dbReference>
<evidence type="ECO:0000256" key="12">
    <source>
        <dbReference type="ARBA" id="ARBA00022840"/>
    </source>
</evidence>
<evidence type="ECO:0000256" key="15">
    <source>
        <dbReference type="ARBA" id="ARBA00023136"/>
    </source>
</evidence>
<dbReference type="FunFam" id="1.20.1440.180:FF:000002">
    <property type="entry name" value="Serine/threonine-protein kinase/endoribonuclease IRE1"/>
    <property type="match status" value="1"/>
</dbReference>
<keyword evidence="17" id="KW-0804">Transcription</keyword>
<evidence type="ECO:0000256" key="3">
    <source>
        <dbReference type="ARBA" id="ARBA00022527"/>
    </source>
</evidence>
<dbReference type="PROSITE" id="PS51392">
    <property type="entry name" value="KEN"/>
    <property type="match status" value="1"/>
</dbReference>
<evidence type="ECO:0000256" key="23">
    <source>
        <dbReference type="ARBA" id="ARBA00048679"/>
    </source>
</evidence>
<keyword evidence="21" id="KW-0511">Multifunctional enzyme</keyword>
<dbReference type="InterPro" id="IPR045133">
    <property type="entry name" value="IRE1/2-like"/>
</dbReference>
<dbReference type="Gene3D" id="1.20.1440.180">
    <property type="entry name" value="KEN domain"/>
    <property type="match status" value="1"/>
</dbReference>
<evidence type="ECO:0000256" key="6">
    <source>
        <dbReference type="ARBA" id="ARBA00022692"/>
    </source>
</evidence>
<dbReference type="GO" id="GO:0051082">
    <property type="term" value="F:unfolded protein binding"/>
    <property type="evidence" value="ECO:0007669"/>
    <property type="project" value="TreeGrafter"/>
</dbReference>
<evidence type="ECO:0000256" key="5">
    <source>
        <dbReference type="ARBA" id="ARBA00022679"/>
    </source>
</evidence>
<protein>
    <recommendedName>
        <fullName evidence="2">non-specific serine/threonine protein kinase</fullName>
        <ecNumber evidence="2">2.7.11.1</ecNumber>
    </recommendedName>
</protein>
<evidence type="ECO:0000256" key="13">
    <source>
        <dbReference type="ARBA" id="ARBA00022989"/>
    </source>
</evidence>
<dbReference type="GO" id="GO:0004674">
    <property type="term" value="F:protein serine/threonine kinase activity"/>
    <property type="evidence" value="ECO:0007669"/>
    <property type="project" value="UniProtKB-KW"/>
</dbReference>
<keyword evidence="4" id="KW-0507">mRNA processing</keyword>
<evidence type="ECO:0000256" key="1">
    <source>
        <dbReference type="ARBA" id="ARBA00004115"/>
    </source>
</evidence>
<evidence type="ECO:0000256" key="4">
    <source>
        <dbReference type="ARBA" id="ARBA00022664"/>
    </source>
</evidence>
<name>A0A833RCG1_9POAL</name>
<keyword evidence="8" id="KW-0547">Nucleotide-binding</keyword>
<dbReference type="Proteomes" id="UP000623129">
    <property type="component" value="Unassembled WGS sequence"/>
</dbReference>
<dbReference type="Gene3D" id="1.10.510.10">
    <property type="entry name" value="Transferase(Phosphotransferase) domain 1"/>
    <property type="match status" value="1"/>
</dbReference>
<evidence type="ECO:0000256" key="2">
    <source>
        <dbReference type="ARBA" id="ARBA00012513"/>
    </source>
</evidence>
<keyword evidence="10" id="KW-0378">Hydrolase</keyword>
<evidence type="ECO:0000256" key="21">
    <source>
        <dbReference type="ARBA" id="ARBA00023268"/>
    </source>
</evidence>
<dbReference type="SMART" id="SM00220">
    <property type="entry name" value="S_TKc"/>
    <property type="match status" value="1"/>
</dbReference>
<dbReference type="Gene3D" id="2.40.128.630">
    <property type="match status" value="1"/>
</dbReference>
<evidence type="ECO:0000256" key="9">
    <source>
        <dbReference type="ARBA" id="ARBA00022777"/>
    </source>
</evidence>
<dbReference type="FunFam" id="3.30.200.20:FF:000077">
    <property type="entry name" value="Putative Serine/threonine-protein kinase/endoribonuclease IRE1"/>
    <property type="match status" value="1"/>
</dbReference>
<dbReference type="InterPro" id="IPR000719">
    <property type="entry name" value="Prot_kinase_dom"/>
</dbReference>
<evidence type="ECO:0000256" key="22">
    <source>
        <dbReference type="ARBA" id="ARBA00047899"/>
    </source>
</evidence>
<feature type="transmembrane region" description="Helical" evidence="26">
    <location>
        <begin position="381"/>
        <end position="406"/>
    </location>
</feature>
<keyword evidence="3" id="KW-0723">Serine/threonine-protein kinase</keyword>
<evidence type="ECO:0000259" key="28">
    <source>
        <dbReference type="PROSITE" id="PS50011"/>
    </source>
</evidence>
<evidence type="ECO:0000256" key="7">
    <source>
        <dbReference type="ARBA" id="ARBA00022729"/>
    </source>
</evidence>
<evidence type="ECO:0000256" key="16">
    <source>
        <dbReference type="ARBA" id="ARBA00023157"/>
    </source>
</evidence>
<dbReference type="Pfam" id="PF06479">
    <property type="entry name" value="Ribonuc_2-5A"/>
    <property type="match status" value="1"/>
</dbReference>
<dbReference type="InterPro" id="IPR010513">
    <property type="entry name" value="KEN_dom"/>
</dbReference>
<keyword evidence="14" id="KW-0805">Transcription regulation</keyword>
<keyword evidence="31" id="KW-1185">Reference proteome</keyword>
<keyword evidence="7 27" id="KW-0732">Signal</keyword>
<comment type="subcellular location">
    <subcellularLocation>
        <location evidence="1">Endoplasmic reticulum membrane</location>
        <topology evidence="1">Single-pass type I membrane protein</topology>
    </subcellularLocation>
</comment>
<dbReference type="EC" id="2.7.11.1" evidence="2"/>
<dbReference type="PANTHER" id="PTHR13954">
    <property type="entry name" value="IRE1-RELATED"/>
    <property type="match status" value="1"/>
</dbReference>
<evidence type="ECO:0000256" key="8">
    <source>
        <dbReference type="ARBA" id="ARBA00022741"/>
    </source>
</evidence>
<feature type="compositionally biased region" description="Basic residues" evidence="25">
    <location>
        <begin position="426"/>
        <end position="437"/>
    </location>
</feature>
<dbReference type="InterPro" id="IPR008271">
    <property type="entry name" value="Ser/Thr_kinase_AS"/>
</dbReference>
<dbReference type="Gene3D" id="3.30.200.20">
    <property type="entry name" value="Phosphorylase Kinase, domain 1"/>
    <property type="match status" value="1"/>
</dbReference>
<dbReference type="SMART" id="SM00580">
    <property type="entry name" value="PUG"/>
    <property type="match status" value="1"/>
</dbReference>
<dbReference type="InterPro" id="IPR038357">
    <property type="entry name" value="KEN_sf"/>
</dbReference>
<dbReference type="OrthoDB" id="63989at2759"/>
<feature type="signal peptide" evidence="27">
    <location>
        <begin position="1"/>
        <end position="19"/>
    </location>
</feature>
<evidence type="ECO:0000259" key="29">
    <source>
        <dbReference type="PROSITE" id="PS51392"/>
    </source>
</evidence>
<evidence type="ECO:0000313" key="30">
    <source>
        <dbReference type="EMBL" id="KAF3335572.1"/>
    </source>
</evidence>
<dbReference type="PANTHER" id="PTHR13954:SF6">
    <property type="entry name" value="NON-SPECIFIC SERINE_THREONINE PROTEIN KINASE"/>
    <property type="match status" value="1"/>
</dbReference>
<keyword evidence="13 26" id="KW-1133">Transmembrane helix</keyword>
<proteinExistence type="predicted"/>
<keyword evidence="9 30" id="KW-0418">Kinase</keyword>
<feature type="chain" id="PRO_5032514664" description="non-specific serine/threonine protein kinase" evidence="27">
    <location>
        <begin position="20"/>
        <end position="902"/>
    </location>
</feature>
<evidence type="ECO:0000256" key="19">
    <source>
        <dbReference type="ARBA" id="ARBA00023187"/>
    </source>
</evidence>
<dbReference type="AlphaFoldDB" id="A0A833RCG1"/>
<dbReference type="InterPro" id="IPR011009">
    <property type="entry name" value="Kinase-like_dom_sf"/>
</dbReference>
<dbReference type="GO" id="GO:1990604">
    <property type="term" value="C:IRE1-TRAF2-ASK1 complex"/>
    <property type="evidence" value="ECO:0007669"/>
    <property type="project" value="TreeGrafter"/>
</dbReference>
<keyword evidence="20" id="KW-0834">Unfolded protein response</keyword>
<keyword evidence="19" id="KW-0508">mRNA splicing</keyword>
<dbReference type="SUPFAM" id="SSF56112">
    <property type="entry name" value="Protein kinase-like (PK-like)"/>
    <property type="match status" value="1"/>
</dbReference>